<dbReference type="Gene3D" id="3.40.630.30">
    <property type="match status" value="1"/>
</dbReference>
<dbReference type="GO" id="GO:0016747">
    <property type="term" value="F:acyltransferase activity, transferring groups other than amino-acyl groups"/>
    <property type="evidence" value="ECO:0007669"/>
    <property type="project" value="InterPro"/>
</dbReference>
<dbReference type="Pfam" id="PF13673">
    <property type="entry name" value="Acetyltransf_10"/>
    <property type="match status" value="1"/>
</dbReference>
<dbReference type="PROSITE" id="PS51186">
    <property type="entry name" value="GNAT"/>
    <property type="match status" value="1"/>
</dbReference>
<keyword evidence="2" id="KW-0808">Transferase</keyword>
<evidence type="ECO:0000259" key="1">
    <source>
        <dbReference type="PROSITE" id="PS51186"/>
    </source>
</evidence>
<gene>
    <name evidence="2" type="ORF">DIT68_05780</name>
</gene>
<organism evidence="2 3">
    <name type="scientific">Brumimicrobium oceani</name>
    <dbReference type="NCBI Taxonomy" id="2100725"/>
    <lineage>
        <taxon>Bacteria</taxon>
        <taxon>Pseudomonadati</taxon>
        <taxon>Bacteroidota</taxon>
        <taxon>Flavobacteriia</taxon>
        <taxon>Flavobacteriales</taxon>
        <taxon>Crocinitomicaceae</taxon>
        <taxon>Brumimicrobium</taxon>
    </lineage>
</organism>
<dbReference type="InterPro" id="IPR000182">
    <property type="entry name" value="GNAT_dom"/>
</dbReference>
<dbReference type="SUPFAM" id="SSF55729">
    <property type="entry name" value="Acyl-CoA N-acyltransferases (Nat)"/>
    <property type="match status" value="1"/>
</dbReference>
<accession>A0A2U2XE52</accession>
<dbReference type="Proteomes" id="UP000245370">
    <property type="component" value="Unassembled WGS sequence"/>
</dbReference>
<dbReference type="InterPro" id="IPR016181">
    <property type="entry name" value="Acyl_CoA_acyltransferase"/>
</dbReference>
<reference evidence="2 3" key="2">
    <citation type="submission" date="2018-05" db="EMBL/GenBank/DDBJ databases">
        <authorList>
            <person name="Lanie J.A."/>
            <person name="Ng W.-L."/>
            <person name="Kazmierczak K.M."/>
            <person name="Andrzejewski T.M."/>
            <person name="Davidsen T.M."/>
            <person name="Wayne K.J."/>
            <person name="Tettelin H."/>
            <person name="Glass J.I."/>
            <person name="Rusch D."/>
            <person name="Podicherti R."/>
            <person name="Tsui H.-C.T."/>
            <person name="Winkler M.E."/>
        </authorList>
    </citation>
    <scope>NUCLEOTIDE SEQUENCE [LARGE SCALE GENOMIC DNA]</scope>
    <source>
        <strain evidence="2 3">C305</strain>
    </source>
</reference>
<feature type="domain" description="N-acetyltransferase" evidence="1">
    <location>
        <begin position="7"/>
        <end position="150"/>
    </location>
</feature>
<protein>
    <submittedName>
        <fullName evidence="2">GNAT family N-acetyltransferase</fullName>
    </submittedName>
</protein>
<name>A0A2U2XE52_9FLAO</name>
<comment type="caution">
    <text evidence="2">The sequence shown here is derived from an EMBL/GenBank/DDBJ whole genome shotgun (WGS) entry which is preliminary data.</text>
</comment>
<proteinExistence type="predicted"/>
<evidence type="ECO:0000313" key="2">
    <source>
        <dbReference type="EMBL" id="PWH86065.1"/>
    </source>
</evidence>
<dbReference type="RefSeq" id="WP_109358873.1">
    <property type="nucleotide sequence ID" value="NZ_QFRJ01000003.1"/>
</dbReference>
<dbReference type="AlphaFoldDB" id="A0A2U2XE52"/>
<reference evidence="2 3" key="1">
    <citation type="submission" date="2018-05" db="EMBL/GenBank/DDBJ databases">
        <title>Brumimicrobium oceani sp. nov., isolated from coastal sediment.</title>
        <authorList>
            <person name="Kou Y."/>
        </authorList>
    </citation>
    <scope>NUCLEOTIDE SEQUENCE [LARGE SCALE GENOMIC DNA]</scope>
    <source>
        <strain evidence="2 3">C305</strain>
    </source>
</reference>
<dbReference type="EMBL" id="QFRJ01000003">
    <property type="protein sequence ID" value="PWH86065.1"/>
    <property type="molecule type" value="Genomic_DNA"/>
</dbReference>
<keyword evidence="3" id="KW-1185">Reference proteome</keyword>
<dbReference type="OrthoDB" id="9796171at2"/>
<evidence type="ECO:0000313" key="3">
    <source>
        <dbReference type="Proteomes" id="UP000245370"/>
    </source>
</evidence>
<sequence>MLNWQFKHYNDLSLNEFHDILALRIKVFVVEQNCPYQELDGKDKKSYHLICRNGKGELVGTMRILPQGVAYDDIGFGRVVLAEEERGEKEGHQMIEEALAFCRAEFGDVPVYLSGQKHLEAFYNKHNFKSTGKEYLEDGIPHVEMCLKSNK</sequence>